<dbReference type="VEuPathDB" id="AmoebaDB:DICPUDRAFT_44676"/>
<dbReference type="PANTHER" id="PTHR31797:SF7">
    <property type="entry name" value="CYSTEINE RICH PROTEIN"/>
    <property type="match status" value="1"/>
</dbReference>
<feature type="chain" id="PRO_5003264961" description="TNFR-Cys domain-containing protein" evidence="2">
    <location>
        <begin position="27"/>
        <end position="463"/>
    </location>
</feature>
<dbReference type="InParanoid" id="F0Z778"/>
<evidence type="ECO:0008006" key="5">
    <source>
        <dbReference type="Google" id="ProtNLM"/>
    </source>
</evidence>
<dbReference type="Proteomes" id="UP000001064">
    <property type="component" value="Unassembled WGS sequence"/>
</dbReference>
<dbReference type="KEGG" id="dpp:DICPUDRAFT_44676"/>
<name>F0Z778_DICPU</name>
<dbReference type="GO" id="GO:0099120">
    <property type="term" value="P:socially cooperative development"/>
    <property type="evidence" value="ECO:0000318"/>
    <property type="project" value="GO_Central"/>
</dbReference>
<dbReference type="OrthoDB" id="10524243at2759"/>
<dbReference type="PANTHER" id="PTHR31797">
    <property type="entry name" value="EXTRACELLULAR MATRIX PROTEIN A-RELATED"/>
    <property type="match status" value="1"/>
</dbReference>
<feature type="signal peptide" evidence="2">
    <location>
        <begin position="1"/>
        <end position="26"/>
    </location>
</feature>
<dbReference type="AlphaFoldDB" id="F0Z778"/>
<dbReference type="RefSeq" id="XP_003283266.1">
    <property type="nucleotide sequence ID" value="XM_003283218.1"/>
</dbReference>
<gene>
    <name evidence="3" type="ORF">DICPUDRAFT_44676</name>
</gene>
<dbReference type="OMA" id="TIPICEN"/>
<keyword evidence="1 2" id="KW-0732">Signal</keyword>
<proteinExistence type="predicted"/>
<dbReference type="GO" id="GO:0031012">
    <property type="term" value="C:extracellular matrix"/>
    <property type="evidence" value="ECO:0000318"/>
    <property type="project" value="GO_Central"/>
</dbReference>
<dbReference type="InterPro" id="IPR052846">
    <property type="entry name" value="ECM-enzyme_regulator"/>
</dbReference>
<dbReference type="Pfam" id="PF00526">
    <property type="entry name" value="Dicty_CTDC"/>
    <property type="match status" value="1"/>
</dbReference>
<evidence type="ECO:0000256" key="1">
    <source>
        <dbReference type="ARBA" id="ARBA00022729"/>
    </source>
</evidence>
<sequence>MFIKSRYNKISSLLIILFYFIINTECQQLNKDDIDNYFKNYPFGVRSNNGVYVKYAQVPANGTILGFSKNGSADFPPIDLLPGSYLNNFTGIVEDHLGPDGRPVYTGGDSPYIVNDPNTGQNVTLVHNSTTFYEWFHSVQCVNYPTNASLYLAQNPQEFVLIPQNYSYPYGTKQDPLPYFQNPTYQISVLAQGRNNVDPHISIITNWLCFFFIDNVKQTGVFLEGPGNEDVYYYDYSEPFVEGKSLKIDLFCASRYTGDNGIIDISFYNTFQNFTCGNLDSCGVCGFNETCGCNKGPISGCSRANEECQTCSYINDCGYVQNDSPLCQTVMCTNNQTCVIEPISCDDGNPCTEDSCSNLEGCVNELCPSDNLCLNGTCISGELTPCQFYKCGSNQICVEDFSSDQINGVPKCVHKKRDCMDCNDLDCPFQNLYCKYIEIYESNNCNGHCKDKYSCCNYQPVCF</sequence>
<dbReference type="GeneID" id="10509185"/>
<evidence type="ECO:0000313" key="4">
    <source>
        <dbReference type="Proteomes" id="UP000001064"/>
    </source>
</evidence>
<dbReference type="EMBL" id="GL870945">
    <property type="protein sequence ID" value="EGC40197.1"/>
    <property type="molecule type" value="Genomic_DNA"/>
</dbReference>
<dbReference type="FunCoup" id="F0Z778">
    <property type="interactions" value="796"/>
</dbReference>
<accession>F0Z778</accession>
<dbReference type="eggNOG" id="ENOG502RBJG">
    <property type="taxonomic scope" value="Eukaryota"/>
</dbReference>
<reference evidence="4" key="1">
    <citation type="journal article" date="2011" name="Genome Biol.">
        <title>Comparative genomics of the social amoebae Dictyostelium discoideum and Dictyostelium purpureum.</title>
        <authorList>
            <consortium name="US DOE Joint Genome Institute (JGI-PGF)"/>
            <person name="Sucgang R."/>
            <person name="Kuo A."/>
            <person name="Tian X."/>
            <person name="Salerno W."/>
            <person name="Parikh A."/>
            <person name="Feasley C.L."/>
            <person name="Dalin E."/>
            <person name="Tu H."/>
            <person name="Huang E."/>
            <person name="Barry K."/>
            <person name="Lindquist E."/>
            <person name="Shapiro H."/>
            <person name="Bruce D."/>
            <person name="Schmutz J."/>
            <person name="Salamov A."/>
            <person name="Fey P."/>
            <person name="Gaudet P."/>
            <person name="Anjard C."/>
            <person name="Babu M.M."/>
            <person name="Basu S."/>
            <person name="Bushmanova Y."/>
            <person name="van der Wel H."/>
            <person name="Katoh-Kurasawa M."/>
            <person name="Dinh C."/>
            <person name="Coutinho P.M."/>
            <person name="Saito T."/>
            <person name="Elias M."/>
            <person name="Schaap P."/>
            <person name="Kay R.R."/>
            <person name="Henrissat B."/>
            <person name="Eichinger L."/>
            <person name="Rivero F."/>
            <person name="Putnam N.H."/>
            <person name="West C.M."/>
            <person name="Loomis W.F."/>
            <person name="Chisholm R.L."/>
            <person name="Shaulsky G."/>
            <person name="Strassmann J.E."/>
            <person name="Queller D.C."/>
            <person name="Kuspa A."/>
            <person name="Grigoriev I.V."/>
        </authorList>
    </citation>
    <scope>NUCLEOTIDE SEQUENCE [LARGE SCALE GENOMIC DNA]</scope>
    <source>
        <strain evidence="4">QSDP1</strain>
    </source>
</reference>
<protein>
    <recommendedName>
        <fullName evidence="5">TNFR-Cys domain-containing protein</fullName>
    </recommendedName>
</protein>
<dbReference type="GO" id="GO:0005576">
    <property type="term" value="C:extracellular region"/>
    <property type="evidence" value="ECO:0000318"/>
    <property type="project" value="GO_Central"/>
</dbReference>
<evidence type="ECO:0000256" key="2">
    <source>
        <dbReference type="SAM" id="SignalP"/>
    </source>
</evidence>
<evidence type="ECO:0000313" key="3">
    <source>
        <dbReference type="EMBL" id="EGC40197.1"/>
    </source>
</evidence>
<keyword evidence="4" id="KW-1185">Reference proteome</keyword>
<organism evidence="3 4">
    <name type="scientific">Dictyostelium purpureum</name>
    <name type="common">Slime mold</name>
    <dbReference type="NCBI Taxonomy" id="5786"/>
    <lineage>
        <taxon>Eukaryota</taxon>
        <taxon>Amoebozoa</taxon>
        <taxon>Evosea</taxon>
        <taxon>Eumycetozoa</taxon>
        <taxon>Dictyostelia</taxon>
        <taxon>Dictyosteliales</taxon>
        <taxon>Dictyosteliaceae</taxon>
        <taxon>Dictyostelium</taxon>
    </lineage>
</organism>
<dbReference type="InterPro" id="IPR001673">
    <property type="entry name" value="S_mold_repeat"/>
</dbReference>